<protein>
    <submittedName>
        <fullName evidence="1">Uncharacterized protein</fullName>
    </submittedName>
</protein>
<keyword evidence="2" id="KW-1185">Reference proteome</keyword>
<gene>
    <name evidence="1" type="ORF">CCMSSC00406_0005927</name>
</gene>
<reference evidence="1 2" key="1">
    <citation type="journal article" date="2021" name="Appl. Environ. Microbiol.">
        <title>Genetic linkage and physical mapping for an oyster mushroom Pleurotus cornucopiae and QTL analysis for the trait cap color.</title>
        <authorList>
            <person name="Zhang Y."/>
            <person name="Gao W."/>
            <person name="Sonnenberg A."/>
            <person name="Chen Q."/>
            <person name="Zhang J."/>
            <person name="Huang C."/>
        </authorList>
    </citation>
    <scope>NUCLEOTIDE SEQUENCE [LARGE SCALE GENOMIC DNA]</scope>
    <source>
        <strain evidence="1">CCMSSC00406</strain>
    </source>
</reference>
<proteinExistence type="predicted"/>
<accession>A0ACB7IK40</accession>
<comment type="caution">
    <text evidence="1">The sequence shown here is derived from an EMBL/GenBank/DDBJ whole genome shotgun (WGS) entry which is preliminary data.</text>
</comment>
<dbReference type="Proteomes" id="UP000824881">
    <property type="component" value="Unassembled WGS sequence"/>
</dbReference>
<evidence type="ECO:0000313" key="1">
    <source>
        <dbReference type="EMBL" id="KAG9218246.1"/>
    </source>
</evidence>
<dbReference type="EMBL" id="WQMT02000010">
    <property type="protein sequence ID" value="KAG9218246.1"/>
    <property type="molecule type" value="Genomic_DNA"/>
</dbReference>
<name>A0ACB7IK40_PLECO</name>
<sequence>MSMPRNPKVRAASKGIDEAVAVSSKRKLVEPSRINAPGAMTIRNNKKAKLEHAESKPNDSTGTEVAEAESPKTISADDELEQVPSPMTPLPSDDQPKLSSSSGTTVTVESNESAASADYLSALALCPDYECFPGRASTNDEESDDDAADGLSNTYNDSVLFPQSTIILPDECQIFDESEQAVSLRPIYKHLPKLEASAHSQIMTTTFSDAAIISLVPIRVLSSYLNEIGPRGKKSITGVMHTQDMERFISVVCMVFKQRSLHCNFYNDIFTFETRGPATTTTSSDGSPYKQSRATIASPQSRISTASQSQSLLSSGSGITAGYIKTSLAASDEIRVYDGRTKSLDWASDMGKIHEVLPQYHGEIPPGSFAVVAHTITSYDKKSEGVVVGTAISLNIQWVLLIGSPDQKKKRRKKHTKSV</sequence>
<organism evidence="1 2">
    <name type="scientific">Pleurotus cornucopiae</name>
    <name type="common">Cornucopia mushroom</name>
    <dbReference type="NCBI Taxonomy" id="5321"/>
    <lineage>
        <taxon>Eukaryota</taxon>
        <taxon>Fungi</taxon>
        <taxon>Dikarya</taxon>
        <taxon>Basidiomycota</taxon>
        <taxon>Agaricomycotina</taxon>
        <taxon>Agaricomycetes</taxon>
        <taxon>Agaricomycetidae</taxon>
        <taxon>Agaricales</taxon>
        <taxon>Pleurotineae</taxon>
        <taxon>Pleurotaceae</taxon>
        <taxon>Pleurotus</taxon>
    </lineage>
</organism>
<evidence type="ECO:0000313" key="2">
    <source>
        <dbReference type="Proteomes" id="UP000824881"/>
    </source>
</evidence>